<protein>
    <submittedName>
        <fullName evidence="3">Putative kazal-type inhibitor</fullName>
    </submittedName>
</protein>
<reference evidence="3" key="1">
    <citation type="journal article" date="2015" name="J. Med. Entomol.">
        <title>A Deep Insight Into the Sialotranscriptome of the Chagas Disease Vector, Panstrongylus megistus (Hemiptera: Heteroptera).</title>
        <authorList>
            <person name="Ribeiro J.M."/>
            <person name="Schwarz A."/>
            <person name="Francischetti I.M."/>
        </authorList>
    </citation>
    <scope>NUCLEOTIDE SEQUENCE</scope>
    <source>
        <tissue evidence="3">Salivary glands</tissue>
    </source>
</reference>
<feature type="signal peptide" evidence="1">
    <location>
        <begin position="1"/>
        <end position="27"/>
    </location>
</feature>
<evidence type="ECO:0000256" key="1">
    <source>
        <dbReference type="SAM" id="SignalP"/>
    </source>
</evidence>
<feature type="chain" id="PRO_5001660344" evidence="1">
    <location>
        <begin position="28"/>
        <end position="78"/>
    </location>
</feature>
<dbReference type="AlphaFoldDB" id="A0A069DN07"/>
<dbReference type="Gene3D" id="3.30.60.30">
    <property type="match status" value="1"/>
</dbReference>
<dbReference type="EMBL" id="GBGD01003664">
    <property type="protein sequence ID" value="JAC85225.1"/>
    <property type="molecule type" value="mRNA"/>
</dbReference>
<dbReference type="SUPFAM" id="SSF100895">
    <property type="entry name" value="Kazal-type serine protease inhibitors"/>
    <property type="match status" value="1"/>
</dbReference>
<organism evidence="3">
    <name type="scientific">Panstrongylus megistus</name>
    <dbReference type="NCBI Taxonomy" id="65343"/>
    <lineage>
        <taxon>Eukaryota</taxon>
        <taxon>Metazoa</taxon>
        <taxon>Ecdysozoa</taxon>
        <taxon>Arthropoda</taxon>
        <taxon>Hexapoda</taxon>
        <taxon>Insecta</taxon>
        <taxon>Pterygota</taxon>
        <taxon>Neoptera</taxon>
        <taxon>Paraneoptera</taxon>
        <taxon>Hemiptera</taxon>
        <taxon>Heteroptera</taxon>
        <taxon>Panheteroptera</taxon>
        <taxon>Cimicomorpha</taxon>
        <taxon>Reduviidae</taxon>
        <taxon>Triatominae</taxon>
        <taxon>Panstrongylus</taxon>
    </lineage>
</organism>
<sequence>MKLRTSVLSVVVIAVFLTVCMFDFGEAECNITCKDENKPVCAQQGNNYQTFDNLCDLRRWNKCSGKGNRWILVSLEAC</sequence>
<dbReference type="InterPro" id="IPR002350">
    <property type="entry name" value="Kazal_dom"/>
</dbReference>
<evidence type="ECO:0000313" key="3">
    <source>
        <dbReference type="EMBL" id="JAC85225.1"/>
    </source>
</evidence>
<name>A0A069DN07_9HEMI</name>
<dbReference type="PROSITE" id="PS51465">
    <property type="entry name" value="KAZAL_2"/>
    <property type="match status" value="1"/>
</dbReference>
<dbReference type="InterPro" id="IPR036058">
    <property type="entry name" value="Kazal_dom_sf"/>
</dbReference>
<dbReference type="Pfam" id="PF07648">
    <property type="entry name" value="Kazal_2"/>
    <property type="match status" value="1"/>
</dbReference>
<evidence type="ECO:0000259" key="2">
    <source>
        <dbReference type="PROSITE" id="PS51465"/>
    </source>
</evidence>
<proteinExistence type="evidence at transcript level"/>
<accession>A0A069DN07</accession>
<keyword evidence="1" id="KW-0732">Signal</keyword>
<feature type="domain" description="Kazal-like" evidence="2">
    <location>
        <begin position="23"/>
        <end position="78"/>
    </location>
</feature>